<evidence type="ECO:0000313" key="1">
    <source>
        <dbReference type="EMBL" id="VDM24669.1"/>
    </source>
</evidence>
<dbReference type="WBParaSite" id="TCNE_0000067901-mRNA-1">
    <property type="protein sequence ID" value="TCNE_0000067901-mRNA-1"/>
    <property type="gene ID" value="TCNE_0000067901"/>
</dbReference>
<proteinExistence type="predicted"/>
<dbReference type="AlphaFoldDB" id="A0A183TWR0"/>
<gene>
    <name evidence="1" type="ORF">TCNE_LOCUS680</name>
</gene>
<dbReference type="EMBL" id="UYWY01000367">
    <property type="protein sequence ID" value="VDM24669.1"/>
    <property type="molecule type" value="Genomic_DNA"/>
</dbReference>
<sequence length="74" mass="8471">MMIFRSLNVVRLATMSTRWMLPIISARTEVKKTVFYSGKYAQPVIALLGRTDRPEEVDSAFRTGILSAEYIKMN</sequence>
<evidence type="ECO:0000313" key="2">
    <source>
        <dbReference type="Proteomes" id="UP000050794"/>
    </source>
</evidence>
<protein>
    <submittedName>
        <fullName evidence="3">ATP synthase subunit epsilon, mitochondrial</fullName>
    </submittedName>
</protein>
<organism evidence="2 3">
    <name type="scientific">Toxocara canis</name>
    <name type="common">Canine roundworm</name>
    <dbReference type="NCBI Taxonomy" id="6265"/>
    <lineage>
        <taxon>Eukaryota</taxon>
        <taxon>Metazoa</taxon>
        <taxon>Ecdysozoa</taxon>
        <taxon>Nematoda</taxon>
        <taxon>Chromadorea</taxon>
        <taxon>Rhabditida</taxon>
        <taxon>Spirurina</taxon>
        <taxon>Ascaridomorpha</taxon>
        <taxon>Ascaridoidea</taxon>
        <taxon>Toxocaridae</taxon>
        <taxon>Toxocara</taxon>
    </lineage>
</organism>
<reference evidence="3" key="1">
    <citation type="submission" date="2016-06" db="UniProtKB">
        <authorList>
            <consortium name="WormBaseParasite"/>
        </authorList>
    </citation>
    <scope>IDENTIFICATION</scope>
</reference>
<reference evidence="1 2" key="2">
    <citation type="submission" date="2018-11" db="EMBL/GenBank/DDBJ databases">
        <authorList>
            <consortium name="Pathogen Informatics"/>
        </authorList>
    </citation>
    <scope>NUCLEOTIDE SEQUENCE [LARGE SCALE GENOMIC DNA]</scope>
</reference>
<keyword evidence="2" id="KW-1185">Reference proteome</keyword>
<name>A0A183TWR0_TOXCA</name>
<dbReference type="Proteomes" id="UP000050794">
    <property type="component" value="Unassembled WGS sequence"/>
</dbReference>
<accession>A0A183TWR0</accession>
<evidence type="ECO:0000313" key="3">
    <source>
        <dbReference type="WBParaSite" id="TCNE_0000067901-mRNA-1"/>
    </source>
</evidence>